<accession>A0A4R2NJ32</accession>
<reference evidence="2 3" key="1">
    <citation type="submission" date="2019-03" db="EMBL/GenBank/DDBJ databases">
        <title>Genomic Encyclopedia of Type Strains, Phase IV (KMG-IV): sequencing the most valuable type-strain genomes for metagenomic binning, comparative biology and taxonomic classification.</title>
        <authorList>
            <person name="Goeker M."/>
        </authorList>
    </citation>
    <scope>NUCLEOTIDE SEQUENCE [LARGE SCALE GENOMIC DNA]</scope>
    <source>
        <strain evidence="2 3">DSM 14836</strain>
    </source>
</reference>
<organism evidence="2 3">
    <name type="scientific">Tenacibaculum skagerrakense</name>
    <dbReference type="NCBI Taxonomy" id="186571"/>
    <lineage>
        <taxon>Bacteria</taxon>
        <taxon>Pseudomonadati</taxon>
        <taxon>Bacteroidota</taxon>
        <taxon>Flavobacteriia</taxon>
        <taxon>Flavobacteriales</taxon>
        <taxon>Flavobacteriaceae</taxon>
        <taxon>Tenacibaculum</taxon>
    </lineage>
</organism>
<protein>
    <submittedName>
        <fullName evidence="2">Uncharacterized protein</fullName>
    </submittedName>
</protein>
<feature type="chain" id="PRO_5020726333" evidence="1">
    <location>
        <begin position="19"/>
        <end position="173"/>
    </location>
</feature>
<sequence>MKKIIILLVFFSAIYAYAQVFTGTPVSGFPSGTTAEITALTPSTQGIVAYSTDEKIFYYYDGASWLSLRSPLNSAKIFYPPSVAIDASTTGTGRTLNLYNEYISQFGSPAVVSTGAPTSIPTYAANELYYYITAYDTSVLTITSIDASGLMTYNVDSVPNDDNTIVNVVFVVK</sequence>
<comment type="caution">
    <text evidence="2">The sequence shown here is derived from an EMBL/GenBank/DDBJ whole genome shotgun (WGS) entry which is preliminary data.</text>
</comment>
<evidence type="ECO:0000313" key="3">
    <source>
        <dbReference type="Proteomes" id="UP000294564"/>
    </source>
</evidence>
<dbReference type="OrthoDB" id="9808953at2"/>
<dbReference type="RefSeq" id="WP_132796075.1">
    <property type="nucleotide sequence ID" value="NZ_SLXM01000020.1"/>
</dbReference>
<dbReference type="Proteomes" id="UP000294564">
    <property type="component" value="Unassembled WGS sequence"/>
</dbReference>
<evidence type="ECO:0000313" key="2">
    <source>
        <dbReference type="EMBL" id="TCP21322.1"/>
    </source>
</evidence>
<dbReference type="AlphaFoldDB" id="A0A4R2NJ32"/>
<name>A0A4R2NJ32_9FLAO</name>
<gene>
    <name evidence="2" type="ORF">EV195_12013</name>
</gene>
<proteinExistence type="predicted"/>
<feature type="signal peptide" evidence="1">
    <location>
        <begin position="1"/>
        <end position="18"/>
    </location>
</feature>
<keyword evidence="1" id="KW-0732">Signal</keyword>
<dbReference type="EMBL" id="SLXM01000020">
    <property type="protein sequence ID" value="TCP21322.1"/>
    <property type="molecule type" value="Genomic_DNA"/>
</dbReference>
<keyword evidence="3" id="KW-1185">Reference proteome</keyword>
<evidence type="ECO:0000256" key="1">
    <source>
        <dbReference type="SAM" id="SignalP"/>
    </source>
</evidence>